<dbReference type="InterPro" id="IPR011011">
    <property type="entry name" value="Znf_FYVE_PHD"/>
</dbReference>
<reference evidence="7 8" key="1">
    <citation type="journal article" date="2023" name="Nat. Commun.">
        <title>Origin of minicircular mitochondrial genomes in red algae.</title>
        <authorList>
            <person name="Lee Y."/>
            <person name="Cho C.H."/>
            <person name="Lee Y.M."/>
            <person name="Park S.I."/>
            <person name="Yang J.H."/>
            <person name="West J.A."/>
            <person name="Bhattacharya D."/>
            <person name="Yoon H.S."/>
        </authorList>
    </citation>
    <scope>NUCLEOTIDE SEQUENCE [LARGE SCALE GENOMIC DNA]</scope>
    <source>
        <strain evidence="7 8">CCMP1338</strain>
        <tissue evidence="7">Whole cell</tissue>
    </source>
</reference>
<dbReference type="InterPro" id="IPR042163">
    <property type="entry name" value="PHF12"/>
</dbReference>
<dbReference type="Pfam" id="PF00628">
    <property type="entry name" value="PHD"/>
    <property type="match status" value="1"/>
</dbReference>
<dbReference type="SMART" id="SM00249">
    <property type="entry name" value="PHD"/>
    <property type="match status" value="2"/>
</dbReference>
<feature type="region of interest" description="Disordered" evidence="5">
    <location>
        <begin position="57"/>
        <end position="95"/>
    </location>
</feature>
<protein>
    <recommendedName>
        <fullName evidence="6">PHD-type domain-containing protein</fullName>
    </recommendedName>
</protein>
<dbReference type="GO" id="GO:0006357">
    <property type="term" value="P:regulation of transcription by RNA polymerase II"/>
    <property type="evidence" value="ECO:0007669"/>
    <property type="project" value="TreeGrafter"/>
</dbReference>
<keyword evidence="2 4" id="KW-0863">Zinc-finger</keyword>
<dbReference type="Gene3D" id="3.30.40.10">
    <property type="entry name" value="Zinc/RING finger domain, C3HC4 (zinc finger)"/>
    <property type="match status" value="2"/>
</dbReference>
<evidence type="ECO:0000256" key="4">
    <source>
        <dbReference type="PROSITE-ProRule" id="PRU00146"/>
    </source>
</evidence>
<evidence type="ECO:0000256" key="3">
    <source>
        <dbReference type="ARBA" id="ARBA00022833"/>
    </source>
</evidence>
<dbReference type="InterPro" id="IPR016181">
    <property type="entry name" value="Acyl_CoA_acyltransferase"/>
</dbReference>
<organism evidence="7 8">
    <name type="scientific">Rhodosorus marinus</name>
    <dbReference type="NCBI Taxonomy" id="101924"/>
    <lineage>
        <taxon>Eukaryota</taxon>
        <taxon>Rhodophyta</taxon>
        <taxon>Stylonematophyceae</taxon>
        <taxon>Stylonematales</taxon>
        <taxon>Stylonemataceae</taxon>
        <taxon>Rhodosorus</taxon>
    </lineage>
</organism>
<dbReference type="InterPro" id="IPR001965">
    <property type="entry name" value="Znf_PHD"/>
</dbReference>
<evidence type="ECO:0000259" key="6">
    <source>
        <dbReference type="PROSITE" id="PS50016"/>
    </source>
</evidence>
<dbReference type="PANTHER" id="PTHR46309">
    <property type="entry name" value="PHD FINGER PROTEIN 12"/>
    <property type="match status" value="1"/>
</dbReference>
<dbReference type="PROSITE" id="PS50016">
    <property type="entry name" value="ZF_PHD_2"/>
    <property type="match status" value="1"/>
</dbReference>
<evidence type="ECO:0000256" key="5">
    <source>
        <dbReference type="SAM" id="MobiDB-lite"/>
    </source>
</evidence>
<comment type="caution">
    <text evidence="7">The sequence shown here is derived from an EMBL/GenBank/DDBJ whole genome shotgun (WGS) entry which is preliminary data.</text>
</comment>
<feature type="region of interest" description="Disordered" evidence="5">
    <location>
        <begin position="1"/>
        <end position="27"/>
    </location>
</feature>
<accession>A0AAV8UVK4</accession>
<dbReference type="InterPro" id="IPR056511">
    <property type="entry name" value="IDM1_C"/>
</dbReference>
<dbReference type="Pfam" id="PF23209">
    <property type="entry name" value="IDM1_C"/>
    <property type="match status" value="1"/>
</dbReference>
<dbReference type="GO" id="GO:0003714">
    <property type="term" value="F:transcription corepressor activity"/>
    <property type="evidence" value="ECO:0007669"/>
    <property type="project" value="InterPro"/>
</dbReference>
<evidence type="ECO:0000256" key="1">
    <source>
        <dbReference type="ARBA" id="ARBA00022723"/>
    </source>
</evidence>
<keyword evidence="3" id="KW-0862">Zinc</keyword>
<sequence>MTGKVLRRPGVGLEGCQKDGIRGKRTASQRRFALALAWLKNLDEDEESIAEVVKPSRVKVKHERAKRRERESRKRRPKSKDYPGLASEPNERSTPLRKNYSCSNCGRVYTSVPVLRKHAVNCKKRRRWSGLEKVLCSVCGVDHDDGRQMVECESCHVWEHVVCNNVTNLALQWYCEHCIQQEAVLREMEECLAICETCLKGDDPGKLFLCDSCNRGFHTYCMPDSMKPPRPSDDQWHCSESCLSNVDQFDLHFREVLCDESKRLPTVFPDFSDEAYELELIGSTTRGELWEKAQKMLNTCFAAVDGRNGMDVEYINASLRSAKHRHWDNSMHRTLVLRLDDEVLCLCTFRLLGDNTAAELIFAATHKARRKNGLFRYLHDVLVRALASYGVKYFVIHATSSTRKHFMRYSGEVQSLRGQVRLDYVPTDKTIPEHRRLLPRLLEMGSQMIVSPIIRNS</sequence>
<evidence type="ECO:0000256" key="2">
    <source>
        <dbReference type="ARBA" id="ARBA00022771"/>
    </source>
</evidence>
<evidence type="ECO:0000313" key="8">
    <source>
        <dbReference type="Proteomes" id="UP001157974"/>
    </source>
</evidence>
<dbReference type="PANTHER" id="PTHR46309:SF1">
    <property type="entry name" value="PHD FINGER PROTEIN 12"/>
    <property type="match status" value="1"/>
</dbReference>
<dbReference type="SUPFAM" id="SSF57903">
    <property type="entry name" value="FYVE/PHD zinc finger"/>
    <property type="match status" value="2"/>
</dbReference>
<keyword evidence="8" id="KW-1185">Reference proteome</keyword>
<dbReference type="Gene3D" id="3.40.630.30">
    <property type="match status" value="1"/>
</dbReference>
<evidence type="ECO:0000313" key="7">
    <source>
        <dbReference type="EMBL" id="KAJ8906618.1"/>
    </source>
</evidence>
<dbReference type="EMBL" id="JAMWBK010000003">
    <property type="protein sequence ID" value="KAJ8906618.1"/>
    <property type="molecule type" value="Genomic_DNA"/>
</dbReference>
<name>A0AAV8UVK4_9RHOD</name>
<dbReference type="GO" id="GO:0008270">
    <property type="term" value="F:zinc ion binding"/>
    <property type="evidence" value="ECO:0007669"/>
    <property type="project" value="UniProtKB-KW"/>
</dbReference>
<dbReference type="InterPro" id="IPR013083">
    <property type="entry name" value="Znf_RING/FYVE/PHD"/>
</dbReference>
<gene>
    <name evidence="7" type="ORF">NDN08_003111</name>
</gene>
<dbReference type="GO" id="GO:0005634">
    <property type="term" value="C:nucleus"/>
    <property type="evidence" value="ECO:0007669"/>
    <property type="project" value="TreeGrafter"/>
</dbReference>
<keyword evidence="1" id="KW-0479">Metal-binding</keyword>
<dbReference type="AlphaFoldDB" id="A0AAV8UVK4"/>
<dbReference type="SUPFAM" id="SSF55729">
    <property type="entry name" value="Acyl-CoA N-acyltransferases (Nat)"/>
    <property type="match status" value="1"/>
</dbReference>
<feature type="domain" description="PHD-type" evidence="6">
    <location>
        <begin position="192"/>
        <end position="244"/>
    </location>
</feature>
<dbReference type="InterPro" id="IPR019787">
    <property type="entry name" value="Znf_PHD-finger"/>
</dbReference>
<proteinExistence type="predicted"/>
<dbReference type="Proteomes" id="UP001157974">
    <property type="component" value="Unassembled WGS sequence"/>
</dbReference>